<protein>
    <recommendedName>
        <fullName evidence="11">GDSL esterase/lipase</fullName>
    </recommendedName>
</protein>
<accession>A0A4Y7IMJ3</accession>
<sequence length="372" mass="41833">MSNHIRIISFPSILWFVLLLLRSSFSDAKTVPLFFIFGDSLVDAGNNNYLHTIAKANVKPYGIDYTPSGGKPTGRFCNGKTFLDLTVDEFGGSCYPPPSLSLSPDDDGTLCGVNYASSGGGILNDTGALFLERISMDAQIDTYANTRQNMITNLGREKATELLKNAVFPIVVGSNDFLDNFLTPIIGTREYIPQDVFIAQMLDMHYSQLTRLHSLDARFIIIWNVPPIGCMPLERKMNPWYGGKCADSANELVSDYNKKLKDMITELRPNLSEVTLLFVDAYYVLYDLLLHKSDYGIKVAGEGCCTNVGPVVELFPCKETSTYCEDRSKYAFWDEYHPSEFVNRLSVKRYMDGDTKHVLPFNIRRAMKLRGF</sequence>
<evidence type="ECO:0000256" key="2">
    <source>
        <dbReference type="ARBA" id="ARBA00008668"/>
    </source>
</evidence>
<keyword evidence="5" id="KW-0378">Hydrolase</keyword>
<dbReference type="AlphaFoldDB" id="A0A4Y7IMJ3"/>
<dbReference type="Proteomes" id="UP000316621">
    <property type="component" value="Chromosome 2"/>
</dbReference>
<dbReference type="OMA" id="VMEFNSE"/>
<comment type="similarity">
    <text evidence="2">Belongs to the 'GDSL' lipolytic enzyme family.</text>
</comment>
<dbReference type="Gramene" id="RZC48689">
    <property type="protein sequence ID" value="RZC48689"/>
    <property type="gene ID" value="C5167_017115"/>
</dbReference>
<keyword evidence="10" id="KW-1185">Reference proteome</keyword>
<feature type="chain" id="PRO_5021274786" description="GDSL esterase/lipase" evidence="8">
    <location>
        <begin position="29"/>
        <end position="372"/>
    </location>
</feature>
<evidence type="ECO:0000313" key="9">
    <source>
        <dbReference type="EMBL" id="RZC48689.1"/>
    </source>
</evidence>
<dbReference type="GO" id="GO:0016042">
    <property type="term" value="P:lipid catabolic process"/>
    <property type="evidence" value="ECO:0007669"/>
    <property type="project" value="UniProtKB-KW"/>
</dbReference>
<dbReference type="GO" id="GO:0016298">
    <property type="term" value="F:lipase activity"/>
    <property type="evidence" value="ECO:0007669"/>
    <property type="project" value="InterPro"/>
</dbReference>
<dbReference type="InterPro" id="IPR035669">
    <property type="entry name" value="SGNH_plant_lipase-like"/>
</dbReference>
<dbReference type="SUPFAM" id="SSF52266">
    <property type="entry name" value="SGNH hydrolase"/>
    <property type="match status" value="1"/>
</dbReference>
<name>A0A4Y7IMJ3_PAPSO</name>
<dbReference type="EMBL" id="CM010716">
    <property type="protein sequence ID" value="RZC48689.1"/>
    <property type="molecule type" value="Genomic_DNA"/>
</dbReference>
<dbReference type="Gene3D" id="3.40.50.1110">
    <property type="entry name" value="SGNH hydrolase"/>
    <property type="match status" value="1"/>
</dbReference>
<dbReference type="OrthoDB" id="1600564at2759"/>
<dbReference type="InterPro" id="IPR001087">
    <property type="entry name" value="GDSL"/>
</dbReference>
<keyword evidence="4 8" id="KW-0732">Signal</keyword>
<evidence type="ECO:0008006" key="11">
    <source>
        <dbReference type="Google" id="ProtNLM"/>
    </source>
</evidence>
<dbReference type="InterPro" id="IPR008265">
    <property type="entry name" value="Lipase_GDSL_AS"/>
</dbReference>
<evidence type="ECO:0000256" key="1">
    <source>
        <dbReference type="ARBA" id="ARBA00004613"/>
    </source>
</evidence>
<dbReference type="CDD" id="cd01837">
    <property type="entry name" value="SGNH_plant_lipase_like"/>
    <property type="match status" value="1"/>
</dbReference>
<evidence type="ECO:0000313" key="10">
    <source>
        <dbReference type="Proteomes" id="UP000316621"/>
    </source>
</evidence>
<dbReference type="InterPro" id="IPR036514">
    <property type="entry name" value="SGNH_hydro_sf"/>
</dbReference>
<evidence type="ECO:0000256" key="6">
    <source>
        <dbReference type="ARBA" id="ARBA00022963"/>
    </source>
</evidence>
<dbReference type="InterPro" id="IPR051238">
    <property type="entry name" value="GDSL_esterase/lipase"/>
</dbReference>
<evidence type="ECO:0000256" key="7">
    <source>
        <dbReference type="ARBA" id="ARBA00023098"/>
    </source>
</evidence>
<dbReference type="PANTHER" id="PTHR45650:SF4">
    <property type="entry name" value="GDSL-LIKE LIPASE_ACYLHYDROLASE FAMILY PROTEIN, EXPRESSED"/>
    <property type="match status" value="1"/>
</dbReference>
<organism evidence="9 10">
    <name type="scientific">Papaver somniferum</name>
    <name type="common">Opium poppy</name>
    <dbReference type="NCBI Taxonomy" id="3469"/>
    <lineage>
        <taxon>Eukaryota</taxon>
        <taxon>Viridiplantae</taxon>
        <taxon>Streptophyta</taxon>
        <taxon>Embryophyta</taxon>
        <taxon>Tracheophyta</taxon>
        <taxon>Spermatophyta</taxon>
        <taxon>Magnoliopsida</taxon>
        <taxon>Ranunculales</taxon>
        <taxon>Papaveraceae</taxon>
        <taxon>Papaveroideae</taxon>
        <taxon>Papaver</taxon>
    </lineage>
</organism>
<keyword evidence="6" id="KW-0442">Lipid degradation</keyword>
<evidence type="ECO:0000256" key="5">
    <source>
        <dbReference type="ARBA" id="ARBA00022801"/>
    </source>
</evidence>
<dbReference type="Pfam" id="PF00657">
    <property type="entry name" value="Lipase_GDSL"/>
    <property type="match status" value="1"/>
</dbReference>
<evidence type="ECO:0000256" key="4">
    <source>
        <dbReference type="ARBA" id="ARBA00022729"/>
    </source>
</evidence>
<reference evidence="9 10" key="1">
    <citation type="journal article" date="2018" name="Science">
        <title>The opium poppy genome and morphinan production.</title>
        <authorList>
            <person name="Guo L."/>
            <person name="Winzer T."/>
            <person name="Yang X."/>
            <person name="Li Y."/>
            <person name="Ning Z."/>
            <person name="He Z."/>
            <person name="Teodor R."/>
            <person name="Lu Y."/>
            <person name="Bowser T.A."/>
            <person name="Graham I.A."/>
            <person name="Ye K."/>
        </authorList>
    </citation>
    <scope>NUCLEOTIDE SEQUENCE [LARGE SCALE GENOMIC DNA]</scope>
    <source>
        <strain evidence="10">cv. HN1</strain>
        <tissue evidence="9">Leaves</tissue>
    </source>
</reference>
<proteinExistence type="inferred from homology"/>
<evidence type="ECO:0000256" key="8">
    <source>
        <dbReference type="SAM" id="SignalP"/>
    </source>
</evidence>
<comment type="subcellular location">
    <subcellularLocation>
        <location evidence="1">Secreted</location>
    </subcellularLocation>
</comment>
<evidence type="ECO:0000256" key="3">
    <source>
        <dbReference type="ARBA" id="ARBA00022525"/>
    </source>
</evidence>
<dbReference type="STRING" id="3469.A0A4Y7IMJ3"/>
<keyword evidence="7" id="KW-0443">Lipid metabolism</keyword>
<keyword evidence="3" id="KW-0964">Secreted</keyword>
<feature type="signal peptide" evidence="8">
    <location>
        <begin position="1"/>
        <end position="28"/>
    </location>
</feature>
<dbReference type="GO" id="GO:0005576">
    <property type="term" value="C:extracellular region"/>
    <property type="evidence" value="ECO:0007669"/>
    <property type="project" value="UniProtKB-SubCell"/>
</dbReference>
<dbReference type="PANTHER" id="PTHR45650">
    <property type="entry name" value="GDSL-LIKE LIPASE/ACYLHYDROLASE-RELATED"/>
    <property type="match status" value="1"/>
</dbReference>
<dbReference type="PROSITE" id="PS01098">
    <property type="entry name" value="LIPASE_GDSL_SER"/>
    <property type="match status" value="1"/>
</dbReference>
<gene>
    <name evidence="9" type="ORF">C5167_017115</name>
</gene>